<protein>
    <submittedName>
        <fullName evidence="1">Uncharacterized protein</fullName>
    </submittedName>
</protein>
<organism evidence="1">
    <name type="scientific">Gibberella zeae</name>
    <name type="common">Wheat head blight fungus</name>
    <name type="synonym">Fusarium graminearum</name>
    <dbReference type="NCBI Taxonomy" id="5518"/>
    <lineage>
        <taxon>Eukaryota</taxon>
        <taxon>Fungi</taxon>
        <taxon>Dikarya</taxon>
        <taxon>Ascomycota</taxon>
        <taxon>Pezizomycotina</taxon>
        <taxon>Sordariomycetes</taxon>
        <taxon>Hypocreomycetidae</taxon>
        <taxon>Hypocreales</taxon>
        <taxon>Nectriaceae</taxon>
        <taxon>Fusarium</taxon>
    </lineage>
</organism>
<evidence type="ECO:0000313" key="1">
    <source>
        <dbReference type="EMBL" id="VIO64036.1"/>
    </source>
</evidence>
<name>A0A4E9EN33_GIBZA</name>
<proteinExistence type="predicted"/>
<accession>A0A4E9EN33</accession>
<gene>
    <name evidence="1" type="ORF">FUG_LOCUS561824</name>
</gene>
<dbReference type="AlphaFoldDB" id="A0A4E9EN33"/>
<dbReference type="EMBL" id="CAAKMV010000190">
    <property type="protein sequence ID" value="VIO64036.1"/>
    <property type="molecule type" value="Genomic_DNA"/>
</dbReference>
<reference evidence="1" key="1">
    <citation type="submission" date="2019-04" db="EMBL/GenBank/DDBJ databases">
        <authorList>
            <person name="Melise S."/>
            <person name="Noan J."/>
            <person name="Okalmin O."/>
        </authorList>
    </citation>
    <scope>NUCLEOTIDE SEQUENCE</scope>
    <source>
        <strain evidence="1">FN9</strain>
    </source>
</reference>
<sequence length="296" mass="32869">MTQTTRAPQAVAQAVQNAVQTFVAAIDGQAIVLSEQLFITQPDKLNLNQNNRAIEQRGSVLDCFSETISHLATAQPGRPLTTSNLWFIRQQLLRGAVYPEDANMAAAQVLSSTPMLKFNTPSTLAVLEIHLTDHGLFIHHVAHLALALTLVEHTHGFMRKGMPFTLAENMVQNDALDHVRPSFIPMLNSRIPQVYADGQHSPWRPCYPALLVQAAARQHISPTIITLSFIRQSVPQESHRIGPLMSGIVTCESLQSQYSAVIDALRLFPRLTRISLLFQTPDIGFLEDKDLQDARE</sequence>